<dbReference type="Proteomes" id="UP000754710">
    <property type="component" value="Unassembled WGS sequence"/>
</dbReference>
<dbReference type="Pfam" id="PF01471">
    <property type="entry name" value="PG_binding_1"/>
    <property type="match status" value="1"/>
</dbReference>
<keyword evidence="4" id="KW-1185">Reference proteome</keyword>
<evidence type="ECO:0000256" key="1">
    <source>
        <dbReference type="SAM" id="SignalP"/>
    </source>
</evidence>
<feature type="domain" description="Peptidoglycan binding-like" evidence="2">
    <location>
        <begin position="129"/>
        <end position="172"/>
    </location>
</feature>
<reference evidence="3 4" key="1">
    <citation type="submission" date="2021-08" db="EMBL/GenBank/DDBJ databases">
        <title>Nocardioides bacterium WL0053 sp. nov., isolated from the sediment.</title>
        <authorList>
            <person name="Wang L."/>
            <person name="Zhang D."/>
            <person name="Zhang A."/>
        </authorList>
    </citation>
    <scope>NUCLEOTIDE SEQUENCE [LARGE SCALE GENOMIC DNA]</scope>
    <source>
        <strain evidence="3 4">WL0053</strain>
    </source>
</reference>
<dbReference type="InterPro" id="IPR036365">
    <property type="entry name" value="PGBD-like_sf"/>
</dbReference>
<protein>
    <submittedName>
        <fullName evidence="3">Peptidoglycan-binding protein</fullName>
    </submittedName>
</protein>
<dbReference type="Gene3D" id="2.40.420.20">
    <property type="match status" value="1"/>
</dbReference>
<proteinExistence type="predicted"/>
<feature type="signal peptide" evidence="1">
    <location>
        <begin position="1"/>
        <end position="19"/>
    </location>
</feature>
<evidence type="ECO:0000313" key="4">
    <source>
        <dbReference type="Proteomes" id="UP000754710"/>
    </source>
</evidence>
<gene>
    <name evidence="3" type="ORF">K1X13_10470</name>
</gene>
<dbReference type="InterPro" id="IPR002477">
    <property type="entry name" value="Peptidoglycan-bd-like"/>
</dbReference>
<sequence>MRRRSLVVLVVAAVAVSSAATWVAADQVRSPAEAAARTAPPVASPILVPVVDQVLSTRVVTRGTAHFGSPRQLRVTPSYLKVGVQVVTRLPSTGTVVTAGDVLATVSGRPVFVLEGRQPAYRDLGPGMTGQDVGQLERALRRARLSPGAVDGVYDAATGRAVSALYRQHGFEPMVATAAEVARTRPAEADLLPGSQSGDGVQLPADEVVFVPTVPLRITERRVDLGDAPHGPLLTVTDSDVVVDGLVPVEQAGRVRTGAKVLVEEPALGIDTVGRVRRVASRPGTEGADGFHVFFEVAVERPPLALVGASVRLTIPIRTTRSSQLTVPVSAVSMGADGGARVQKSVRGELSFVPVKTGFSADGYVSVTPSQGSLAAGDLVVVGYKADRKAGG</sequence>
<comment type="caution">
    <text evidence="3">The sequence shown here is derived from an EMBL/GenBank/DDBJ whole genome shotgun (WGS) entry which is preliminary data.</text>
</comment>
<feature type="chain" id="PRO_5046190094" evidence="1">
    <location>
        <begin position="20"/>
        <end position="392"/>
    </location>
</feature>
<dbReference type="SUPFAM" id="SSF47090">
    <property type="entry name" value="PGBD-like"/>
    <property type="match status" value="1"/>
</dbReference>
<name>A0ABS7RJN6_9ACTN</name>
<organism evidence="3 4">
    <name type="scientific">Nocardioides jiangsuensis</name>
    <dbReference type="NCBI Taxonomy" id="2866161"/>
    <lineage>
        <taxon>Bacteria</taxon>
        <taxon>Bacillati</taxon>
        <taxon>Actinomycetota</taxon>
        <taxon>Actinomycetes</taxon>
        <taxon>Propionibacteriales</taxon>
        <taxon>Nocardioidaceae</taxon>
        <taxon>Nocardioides</taxon>
    </lineage>
</organism>
<evidence type="ECO:0000313" key="3">
    <source>
        <dbReference type="EMBL" id="MBY9075241.1"/>
    </source>
</evidence>
<keyword evidence="1" id="KW-0732">Signal</keyword>
<dbReference type="EMBL" id="JAIEZQ010000002">
    <property type="protein sequence ID" value="MBY9075241.1"/>
    <property type="molecule type" value="Genomic_DNA"/>
</dbReference>
<evidence type="ECO:0000259" key="2">
    <source>
        <dbReference type="Pfam" id="PF01471"/>
    </source>
</evidence>
<dbReference type="RefSeq" id="WP_221025013.1">
    <property type="nucleotide sequence ID" value="NZ_JAIEZQ010000002.1"/>
</dbReference>
<accession>A0ABS7RJN6</accession>
<dbReference type="InterPro" id="IPR036366">
    <property type="entry name" value="PGBDSf"/>
</dbReference>
<dbReference type="Gene3D" id="1.10.101.10">
    <property type="entry name" value="PGBD-like superfamily/PGBD"/>
    <property type="match status" value="1"/>
</dbReference>